<protein>
    <submittedName>
        <fullName evidence="1">Uncharacterized protein</fullName>
    </submittedName>
</protein>
<feature type="non-terminal residue" evidence="1">
    <location>
        <position position="1"/>
    </location>
</feature>
<name>A0A382G0J3_9ZZZZ</name>
<reference evidence="1" key="1">
    <citation type="submission" date="2018-05" db="EMBL/GenBank/DDBJ databases">
        <authorList>
            <person name="Lanie J.A."/>
            <person name="Ng W.-L."/>
            <person name="Kazmierczak K.M."/>
            <person name="Andrzejewski T.M."/>
            <person name="Davidsen T.M."/>
            <person name="Wayne K.J."/>
            <person name="Tettelin H."/>
            <person name="Glass J.I."/>
            <person name="Rusch D."/>
            <person name="Podicherti R."/>
            <person name="Tsui H.-C.T."/>
            <person name="Winkler M.E."/>
        </authorList>
    </citation>
    <scope>NUCLEOTIDE SEQUENCE</scope>
</reference>
<sequence length="34" mass="3824">ISGLTWCSDSTRTATGPGCWRHIMKTLESTWLMP</sequence>
<feature type="non-terminal residue" evidence="1">
    <location>
        <position position="34"/>
    </location>
</feature>
<organism evidence="1">
    <name type="scientific">marine metagenome</name>
    <dbReference type="NCBI Taxonomy" id="408172"/>
    <lineage>
        <taxon>unclassified sequences</taxon>
        <taxon>metagenomes</taxon>
        <taxon>ecological metagenomes</taxon>
    </lineage>
</organism>
<dbReference type="AlphaFoldDB" id="A0A382G0J3"/>
<accession>A0A382G0J3</accession>
<evidence type="ECO:0000313" key="1">
    <source>
        <dbReference type="EMBL" id="SVB68382.1"/>
    </source>
</evidence>
<proteinExistence type="predicted"/>
<gene>
    <name evidence="1" type="ORF">METZ01_LOCUS221236</name>
</gene>
<dbReference type="EMBL" id="UINC01052725">
    <property type="protein sequence ID" value="SVB68382.1"/>
    <property type="molecule type" value="Genomic_DNA"/>
</dbReference>